<dbReference type="HOGENOM" id="CLU_034765_3_0_1"/>
<name>S3D973_GLAL2</name>
<dbReference type="STRING" id="1116229.S3D973"/>
<gene>
    <name evidence="11" type="ORF">GLAREA_06687</name>
</gene>
<proteinExistence type="inferred from homology"/>
<evidence type="ECO:0000256" key="3">
    <source>
        <dbReference type="ARBA" id="ARBA00022980"/>
    </source>
</evidence>
<dbReference type="GO" id="GO:0003735">
    <property type="term" value="F:structural constituent of ribosome"/>
    <property type="evidence" value="ECO:0007669"/>
    <property type="project" value="TreeGrafter"/>
</dbReference>
<dbReference type="SMART" id="SM00358">
    <property type="entry name" value="DSRM"/>
    <property type="match status" value="1"/>
</dbReference>
<dbReference type="KEGG" id="glz:GLAREA_06687"/>
<keyword evidence="5" id="KW-0687">Ribonucleoprotein</keyword>
<evidence type="ECO:0000256" key="1">
    <source>
        <dbReference type="ARBA" id="ARBA00004173"/>
    </source>
</evidence>
<dbReference type="Gene3D" id="3.30.160.20">
    <property type="match status" value="1"/>
</dbReference>
<keyword evidence="2 8" id="KW-0694">RNA-binding</keyword>
<dbReference type="PANTHER" id="PTHR11207">
    <property type="entry name" value="RIBONUCLEASE III"/>
    <property type="match status" value="1"/>
</dbReference>
<keyword evidence="3" id="KW-0689">Ribosomal protein</keyword>
<dbReference type="InterPro" id="IPR014720">
    <property type="entry name" value="dsRBD_dom"/>
</dbReference>
<dbReference type="GeneID" id="19465740"/>
<evidence type="ECO:0000256" key="2">
    <source>
        <dbReference type="ARBA" id="ARBA00022884"/>
    </source>
</evidence>
<evidence type="ECO:0000313" key="12">
    <source>
        <dbReference type="Proteomes" id="UP000016922"/>
    </source>
</evidence>
<reference evidence="11 12" key="1">
    <citation type="journal article" date="2013" name="BMC Genomics">
        <title>Genomics-driven discovery of the pneumocandin biosynthetic gene cluster in the fungus Glarea lozoyensis.</title>
        <authorList>
            <person name="Chen L."/>
            <person name="Yue Q."/>
            <person name="Zhang X."/>
            <person name="Xiang M."/>
            <person name="Wang C."/>
            <person name="Li S."/>
            <person name="Che Y."/>
            <person name="Ortiz-Lopez F.J."/>
            <person name="Bills G.F."/>
            <person name="Liu X."/>
            <person name="An Z."/>
        </authorList>
    </citation>
    <scope>NUCLEOTIDE SEQUENCE [LARGE SCALE GENOMIC DNA]</scope>
    <source>
        <strain evidence="12">ATCC 20868 / MF5171</strain>
    </source>
</reference>
<dbReference type="EMBL" id="KE145357">
    <property type="protein sequence ID" value="EPE33674.1"/>
    <property type="molecule type" value="Genomic_DNA"/>
</dbReference>
<evidence type="ECO:0000256" key="4">
    <source>
        <dbReference type="ARBA" id="ARBA00023128"/>
    </source>
</evidence>
<dbReference type="SUPFAM" id="SSF69065">
    <property type="entry name" value="RNase III domain-like"/>
    <property type="match status" value="1"/>
</dbReference>
<evidence type="ECO:0000259" key="9">
    <source>
        <dbReference type="PROSITE" id="PS50137"/>
    </source>
</evidence>
<dbReference type="InterPro" id="IPR000999">
    <property type="entry name" value="RNase_III_dom"/>
</dbReference>
<dbReference type="RefSeq" id="XP_008078826.1">
    <property type="nucleotide sequence ID" value="XM_008080635.1"/>
</dbReference>
<dbReference type="Proteomes" id="UP000016922">
    <property type="component" value="Unassembled WGS sequence"/>
</dbReference>
<keyword evidence="12" id="KW-1185">Reference proteome</keyword>
<protein>
    <recommendedName>
        <fullName evidence="7">Large ribosomal subunit protein mL44</fullName>
    </recommendedName>
</protein>
<evidence type="ECO:0000256" key="6">
    <source>
        <dbReference type="ARBA" id="ARBA00024034"/>
    </source>
</evidence>
<dbReference type="InterPro" id="IPR044443">
    <property type="entry name" value="Ribosomal_mL44_DSRM_fung"/>
</dbReference>
<feature type="domain" description="RNase III" evidence="10">
    <location>
        <begin position="97"/>
        <end position="279"/>
    </location>
</feature>
<dbReference type="PROSITE" id="PS50142">
    <property type="entry name" value="RNASE_3_2"/>
    <property type="match status" value="1"/>
</dbReference>
<evidence type="ECO:0000313" key="11">
    <source>
        <dbReference type="EMBL" id="EPE33674.1"/>
    </source>
</evidence>
<dbReference type="GO" id="GO:0003725">
    <property type="term" value="F:double-stranded RNA binding"/>
    <property type="evidence" value="ECO:0007669"/>
    <property type="project" value="InterPro"/>
</dbReference>
<dbReference type="PANTHER" id="PTHR11207:SF32">
    <property type="entry name" value="LARGE RIBOSOMAL SUBUNIT PROTEIN ML44"/>
    <property type="match status" value="1"/>
</dbReference>
<dbReference type="OMA" id="YLYSPGN"/>
<keyword evidence="4" id="KW-0496">Mitochondrion</keyword>
<dbReference type="GO" id="GO:0006396">
    <property type="term" value="P:RNA processing"/>
    <property type="evidence" value="ECO:0007669"/>
    <property type="project" value="InterPro"/>
</dbReference>
<dbReference type="CDD" id="cd19873">
    <property type="entry name" value="DSRM_MRPL3_like"/>
    <property type="match status" value="1"/>
</dbReference>
<dbReference type="PROSITE" id="PS50137">
    <property type="entry name" value="DS_RBD"/>
    <property type="match status" value="1"/>
</dbReference>
<evidence type="ECO:0000256" key="5">
    <source>
        <dbReference type="ARBA" id="ARBA00023274"/>
    </source>
</evidence>
<dbReference type="Pfam" id="PF22892">
    <property type="entry name" value="DSRM_MRPL44"/>
    <property type="match status" value="1"/>
</dbReference>
<accession>S3D973</accession>
<dbReference type="SMART" id="SM00535">
    <property type="entry name" value="RIBOc"/>
    <property type="match status" value="1"/>
</dbReference>
<dbReference type="InterPro" id="IPR036389">
    <property type="entry name" value="RNase_III_sf"/>
</dbReference>
<comment type="similarity">
    <text evidence="6">Belongs to the ribonuclease III family. Mitochondrion-specific ribosomal protein mL44 subfamily.</text>
</comment>
<dbReference type="InterPro" id="IPR044444">
    <property type="entry name" value="Ribosomal_mL44_DSRM_metazoa"/>
</dbReference>
<dbReference type="AlphaFoldDB" id="S3D973"/>
<dbReference type="OrthoDB" id="67027at2759"/>
<comment type="subcellular location">
    <subcellularLocation>
        <location evidence="1">Mitochondrion</location>
    </subcellularLocation>
</comment>
<dbReference type="FunFam" id="3.30.160.20:FF:000043">
    <property type="entry name" value="60S ribosomal protein L3"/>
    <property type="match status" value="1"/>
</dbReference>
<sequence>MSVRSLRLERWSGQLLSAPRTRTRSRAPCCLRQGQQCLSGSNTRSFSASAVSRNPRIEKEFVDEDGDGIGLFEAPTHPVQQEYPSPSPRAALRSSKLAALHARLGLPQKLPLQTVARTLVDPSADSNVDFNNASLAQLGGSIMSYHVSEWLLVTYPRLPMSVLFAAAYAYNGPKTLQLVAKEWGVDTAAAPGREVDPGYLQFEKLAPGTDYAAIKAAGGSSRPDKFNFFRRGMSSRVVYDDEFGDTIPKKNESALPIPTESAYAGFVKALIGSIHLHAGREAAKVFVKEHILSRQLAIDTLFQFKEPIRELSRLCAREGFEHPMARILSETGRLSRHPVFNVGIFSGKDKLGEGSGASLQEARTRAAVMSLKSWYLYSPGKNERVPSDMEAPGEKAAWEPVHIDIGEVIH</sequence>
<evidence type="ECO:0000256" key="8">
    <source>
        <dbReference type="PROSITE-ProRule" id="PRU00266"/>
    </source>
</evidence>
<evidence type="ECO:0000256" key="7">
    <source>
        <dbReference type="ARBA" id="ARBA00035187"/>
    </source>
</evidence>
<dbReference type="GO" id="GO:0004525">
    <property type="term" value="F:ribonuclease III activity"/>
    <property type="evidence" value="ECO:0007669"/>
    <property type="project" value="InterPro"/>
</dbReference>
<dbReference type="GO" id="GO:0005739">
    <property type="term" value="C:mitochondrion"/>
    <property type="evidence" value="ECO:0007669"/>
    <property type="project" value="TreeGrafter"/>
</dbReference>
<dbReference type="eggNOG" id="KOG3769">
    <property type="taxonomic scope" value="Eukaryota"/>
</dbReference>
<dbReference type="Gene3D" id="1.10.1520.10">
    <property type="entry name" value="Ribonuclease III domain"/>
    <property type="match status" value="1"/>
</dbReference>
<evidence type="ECO:0000259" key="10">
    <source>
        <dbReference type="PROSITE" id="PS50142"/>
    </source>
</evidence>
<feature type="domain" description="DRBM" evidence="9">
    <location>
        <begin position="306"/>
        <end position="376"/>
    </location>
</feature>
<dbReference type="SUPFAM" id="SSF54768">
    <property type="entry name" value="dsRNA-binding domain-like"/>
    <property type="match status" value="1"/>
</dbReference>
<organism evidence="11 12">
    <name type="scientific">Glarea lozoyensis (strain ATCC 20868 / MF5171)</name>
    <dbReference type="NCBI Taxonomy" id="1116229"/>
    <lineage>
        <taxon>Eukaryota</taxon>
        <taxon>Fungi</taxon>
        <taxon>Dikarya</taxon>
        <taxon>Ascomycota</taxon>
        <taxon>Pezizomycotina</taxon>
        <taxon>Leotiomycetes</taxon>
        <taxon>Helotiales</taxon>
        <taxon>Helotiaceae</taxon>
        <taxon>Glarea</taxon>
    </lineage>
</organism>